<proteinExistence type="inferred from homology"/>
<name>A0A8K0JM91_9TREE</name>
<dbReference type="GO" id="GO:0016491">
    <property type="term" value="F:oxidoreductase activity"/>
    <property type="evidence" value="ECO:0007669"/>
    <property type="project" value="UniProtKB-KW"/>
</dbReference>
<protein>
    <recommendedName>
        <fullName evidence="7">NAD(P)-binding protein</fullName>
    </recommendedName>
</protein>
<dbReference type="CDD" id="cd05233">
    <property type="entry name" value="SDR_c"/>
    <property type="match status" value="1"/>
</dbReference>
<dbReference type="PANTHER" id="PTHR44196">
    <property type="entry name" value="DEHYDROGENASE/REDUCTASE SDR FAMILY MEMBER 7B"/>
    <property type="match status" value="1"/>
</dbReference>
<dbReference type="Gene3D" id="3.40.50.720">
    <property type="entry name" value="NAD(P)-binding Rossmann-like Domain"/>
    <property type="match status" value="1"/>
</dbReference>
<reference evidence="5" key="1">
    <citation type="submission" date="2020-04" db="EMBL/GenBank/DDBJ databases">
        <title>Analysis of mating type loci in Filobasidium floriforme.</title>
        <authorList>
            <person name="Nowrousian M."/>
        </authorList>
    </citation>
    <scope>NUCLEOTIDE SEQUENCE</scope>
    <source>
        <strain evidence="5">CBS 6242</strain>
    </source>
</reference>
<sequence length="321" mass="34189">MSPAPVDYSNSTALVTGGSSGIGQAIATELVARGIARLVIVAHNREKLDKAAEELKQSATGTSGSKLEVKTISADLASRDAAEQIKSQVEGWGWNVDILVNNAGLARKQQFGLKGENDVSLRTVDVMVRAVIDLSLHFLPGMVERGSGGLLNVCSTACYQPVPFTAMYAASKAFMLSWSQAIREENIDTGVRIAMIVPGITETNLDGQGHGERRGALDAVGIDKPETVAKAAVDAYEENAAQKIVGWNNWAMQTALSLVPDSIKASMVASARGKPEDSDDIGASGRSFMVPEESLSYDFALLTNNSLVAYRRRTEELDLAS</sequence>
<evidence type="ECO:0000256" key="2">
    <source>
        <dbReference type="ARBA" id="ARBA00022857"/>
    </source>
</evidence>
<organism evidence="5 6">
    <name type="scientific">Filobasidium floriforme</name>
    <dbReference type="NCBI Taxonomy" id="5210"/>
    <lineage>
        <taxon>Eukaryota</taxon>
        <taxon>Fungi</taxon>
        <taxon>Dikarya</taxon>
        <taxon>Basidiomycota</taxon>
        <taxon>Agaricomycotina</taxon>
        <taxon>Tremellomycetes</taxon>
        <taxon>Filobasidiales</taxon>
        <taxon>Filobasidiaceae</taxon>
        <taxon>Filobasidium</taxon>
    </lineage>
</organism>
<dbReference type="Proteomes" id="UP000812966">
    <property type="component" value="Unassembled WGS sequence"/>
</dbReference>
<dbReference type="PIRSF" id="PIRSF000126">
    <property type="entry name" value="11-beta-HSD1"/>
    <property type="match status" value="1"/>
</dbReference>
<keyword evidence="3" id="KW-0560">Oxidoreductase</keyword>
<evidence type="ECO:0008006" key="7">
    <source>
        <dbReference type="Google" id="ProtNLM"/>
    </source>
</evidence>
<evidence type="ECO:0000256" key="1">
    <source>
        <dbReference type="ARBA" id="ARBA00006484"/>
    </source>
</evidence>
<dbReference type="PROSITE" id="PS00061">
    <property type="entry name" value="ADH_SHORT"/>
    <property type="match status" value="1"/>
</dbReference>
<comment type="similarity">
    <text evidence="1 4">Belongs to the short-chain dehydrogenases/reductases (SDR) family.</text>
</comment>
<keyword evidence="6" id="KW-1185">Reference proteome</keyword>
<dbReference type="Pfam" id="PF00106">
    <property type="entry name" value="adh_short"/>
    <property type="match status" value="1"/>
</dbReference>
<dbReference type="PANTHER" id="PTHR44196:SF2">
    <property type="entry name" value="SHORT-CHAIN DEHYDROGENASE-RELATED"/>
    <property type="match status" value="1"/>
</dbReference>
<dbReference type="PRINTS" id="PR00080">
    <property type="entry name" value="SDRFAMILY"/>
</dbReference>
<dbReference type="SUPFAM" id="SSF51735">
    <property type="entry name" value="NAD(P)-binding Rossmann-fold domains"/>
    <property type="match status" value="1"/>
</dbReference>
<dbReference type="InterPro" id="IPR020904">
    <property type="entry name" value="Sc_DH/Rdtase_CS"/>
</dbReference>
<comment type="caution">
    <text evidence="5">The sequence shown here is derived from an EMBL/GenBank/DDBJ whole genome shotgun (WGS) entry which is preliminary data.</text>
</comment>
<evidence type="ECO:0000313" key="5">
    <source>
        <dbReference type="EMBL" id="KAG7532227.1"/>
    </source>
</evidence>
<evidence type="ECO:0000256" key="3">
    <source>
        <dbReference type="ARBA" id="ARBA00023002"/>
    </source>
</evidence>
<evidence type="ECO:0000256" key="4">
    <source>
        <dbReference type="RuleBase" id="RU000363"/>
    </source>
</evidence>
<accession>A0A8K0JM91</accession>
<dbReference type="InterPro" id="IPR036291">
    <property type="entry name" value="NAD(P)-bd_dom_sf"/>
</dbReference>
<dbReference type="InterPro" id="IPR002347">
    <property type="entry name" value="SDR_fam"/>
</dbReference>
<evidence type="ECO:0000313" key="6">
    <source>
        <dbReference type="Proteomes" id="UP000812966"/>
    </source>
</evidence>
<gene>
    <name evidence="5" type="ORF">FFLO_03695</name>
</gene>
<dbReference type="GO" id="GO:0016020">
    <property type="term" value="C:membrane"/>
    <property type="evidence" value="ECO:0007669"/>
    <property type="project" value="TreeGrafter"/>
</dbReference>
<dbReference type="PRINTS" id="PR00081">
    <property type="entry name" value="GDHRDH"/>
</dbReference>
<keyword evidence="2" id="KW-0521">NADP</keyword>
<dbReference type="AlphaFoldDB" id="A0A8K0JM91"/>
<dbReference type="EMBL" id="JABELV010000070">
    <property type="protein sequence ID" value="KAG7532227.1"/>
    <property type="molecule type" value="Genomic_DNA"/>
</dbReference>